<dbReference type="SMART" id="SM00465">
    <property type="entry name" value="GIYc"/>
    <property type="match status" value="1"/>
</dbReference>
<evidence type="ECO:0000256" key="1">
    <source>
        <dbReference type="ARBA" id="ARBA00007435"/>
    </source>
</evidence>
<dbReference type="Gene3D" id="3.40.1440.10">
    <property type="entry name" value="GIY-YIG endonuclease"/>
    <property type="match status" value="1"/>
</dbReference>
<evidence type="ECO:0000313" key="5">
    <source>
        <dbReference type="Proteomes" id="UP000007127"/>
    </source>
</evidence>
<organism evidence="4 5">
    <name type="scientific">Thalassospira xiamenensis M-5 = DSM 17429</name>
    <dbReference type="NCBI Taxonomy" id="1123366"/>
    <lineage>
        <taxon>Bacteria</taxon>
        <taxon>Pseudomonadati</taxon>
        <taxon>Pseudomonadota</taxon>
        <taxon>Alphaproteobacteria</taxon>
        <taxon>Rhodospirillales</taxon>
        <taxon>Thalassospiraceae</taxon>
        <taxon>Thalassospira</taxon>
    </lineage>
</organism>
<dbReference type="PROSITE" id="PS50164">
    <property type="entry name" value="GIY_YIG"/>
    <property type="match status" value="1"/>
</dbReference>
<feature type="region of interest" description="Disordered" evidence="2">
    <location>
        <begin position="1"/>
        <end position="39"/>
    </location>
</feature>
<dbReference type="Pfam" id="PF01541">
    <property type="entry name" value="GIY-YIG"/>
    <property type="match status" value="1"/>
</dbReference>
<dbReference type="InterPro" id="IPR000305">
    <property type="entry name" value="GIY-YIG_endonuc"/>
</dbReference>
<reference evidence="4 5" key="1">
    <citation type="journal article" date="2012" name="J. Bacteriol.">
        <title>Genome sequence of Thalassospira xiamenensis type strain M-5.</title>
        <authorList>
            <person name="Lai Q."/>
            <person name="Shao Z."/>
        </authorList>
    </citation>
    <scope>NUCLEOTIDE SEQUENCE [LARGE SCALE GENOMIC DNA]</scope>
    <source>
        <strain evidence="4 5">M-5</strain>
    </source>
</reference>
<name>A0AB72UA25_9PROT</name>
<dbReference type="CDD" id="cd10448">
    <property type="entry name" value="GIY-YIG_unchar_3"/>
    <property type="match status" value="1"/>
</dbReference>
<evidence type="ECO:0000256" key="2">
    <source>
        <dbReference type="SAM" id="MobiDB-lite"/>
    </source>
</evidence>
<feature type="compositionally biased region" description="Basic residues" evidence="2">
    <location>
        <begin position="30"/>
        <end position="39"/>
    </location>
</feature>
<dbReference type="AlphaFoldDB" id="A0AB72UA25"/>
<dbReference type="PANTHER" id="PTHR34477:SF5">
    <property type="entry name" value="BSL5627 PROTEIN"/>
    <property type="match status" value="1"/>
</dbReference>
<evidence type="ECO:0000313" key="4">
    <source>
        <dbReference type="EMBL" id="AJD51093.1"/>
    </source>
</evidence>
<dbReference type="Proteomes" id="UP000007127">
    <property type="component" value="Chromosome"/>
</dbReference>
<sequence>MSKAHPQSRHSRERGNPVFRAETSTPATKTTHRHHQKLRHLAKSCYPPAMKQPCVYILASNRNGTLYIGVTADLRARIWQHRTGTDKGFTQRYNVGQLVHFELYDSMENAILREKRLKKWRRAWKLDLIEKHNPDWNDLFDSLNA</sequence>
<dbReference type="GeneID" id="31926655"/>
<dbReference type="InterPro" id="IPR035901">
    <property type="entry name" value="GIY-YIG_endonuc_sf"/>
</dbReference>
<dbReference type="EMBL" id="CP004388">
    <property type="protein sequence ID" value="AJD51093.1"/>
    <property type="molecule type" value="Genomic_DNA"/>
</dbReference>
<evidence type="ECO:0000259" key="3">
    <source>
        <dbReference type="PROSITE" id="PS50164"/>
    </source>
</evidence>
<gene>
    <name evidence="4" type="ORF">TH3_04865</name>
</gene>
<dbReference type="SUPFAM" id="SSF82771">
    <property type="entry name" value="GIY-YIG endonuclease"/>
    <property type="match status" value="1"/>
</dbReference>
<dbReference type="PANTHER" id="PTHR34477">
    <property type="entry name" value="UPF0213 PROTEIN YHBQ"/>
    <property type="match status" value="1"/>
</dbReference>
<dbReference type="InterPro" id="IPR050190">
    <property type="entry name" value="UPF0213_domain"/>
</dbReference>
<dbReference type="KEGG" id="txi:TH3_04865"/>
<comment type="similarity">
    <text evidence="1">Belongs to the UPF0213 family.</text>
</comment>
<feature type="compositionally biased region" description="Basic residues" evidence="2">
    <location>
        <begin position="1"/>
        <end position="12"/>
    </location>
</feature>
<accession>A0AB72UA25</accession>
<protein>
    <submittedName>
        <fullName evidence="4">Excinuclease ABC subunit C</fullName>
    </submittedName>
</protein>
<feature type="domain" description="GIY-YIG" evidence="3">
    <location>
        <begin position="51"/>
        <end position="127"/>
    </location>
</feature>
<proteinExistence type="inferred from homology"/>
<dbReference type="RefSeq" id="WP_007092303.1">
    <property type="nucleotide sequence ID" value="NZ_CP004388.1"/>
</dbReference>